<feature type="chain" id="PRO_5015149728" evidence="1">
    <location>
        <begin position="24"/>
        <end position="224"/>
    </location>
</feature>
<comment type="caution">
    <text evidence="2">The sequence shown here is derived from an EMBL/GenBank/DDBJ whole genome shotgun (WGS) entry which is preliminary data.</text>
</comment>
<keyword evidence="1" id="KW-0732">Signal</keyword>
<proteinExistence type="predicted"/>
<gene>
    <name evidence="2" type="ORF">XsacCFBP4641_16425</name>
</gene>
<name>A0A2P5Z0K0_9XANT</name>
<dbReference type="Proteomes" id="UP000247346">
    <property type="component" value="Unassembled WGS sequence"/>
</dbReference>
<evidence type="ECO:0000313" key="3">
    <source>
        <dbReference type="Proteomes" id="UP000247346"/>
    </source>
</evidence>
<dbReference type="GeneID" id="93878630"/>
<evidence type="ECO:0000256" key="1">
    <source>
        <dbReference type="SAM" id="SignalP"/>
    </source>
</evidence>
<sequence length="224" mass="23617">MASRLFPLFGLLALCMAYPQAHAAGSDAAACTHALHQALAGTSSAATLPPPCARLGPVALGMRRQQVLAALGQPDITRSDAAHPDTLSVVYLYPRGFNAQLAQQPQPATALRYSQLAVRFRNDRVTNLIAFANADAPLPFDLLGQPAGTHIDRVLQAIGGQPQWNASRDYVQFAAMPLGLEVDPETSAIVGLDLAATKQDLDSFALPGLQISKDAQSGLVNGVR</sequence>
<accession>A0A2P5Z0K0</accession>
<dbReference type="EMBL" id="MDEK01000016">
    <property type="protein sequence ID" value="PPU80888.1"/>
    <property type="molecule type" value="Genomic_DNA"/>
</dbReference>
<dbReference type="AlphaFoldDB" id="A0A2P5Z0K0"/>
<protein>
    <submittedName>
        <fullName evidence="2">Secreted signal peptide protein</fullName>
    </submittedName>
</protein>
<organism evidence="2 3">
    <name type="scientific">Xanthomonas sacchari</name>
    <dbReference type="NCBI Taxonomy" id="56458"/>
    <lineage>
        <taxon>Bacteria</taxon>
        <taxon>Pseudomonadati</taxon>
        <taxon>Pseudomonadota</taxon>
        <taxon>Gammaproteobacteria</taxon>
        <taxon>Lysobacterales</taxon>
        <taxon>Lysobacteraceae</taxon>
        <taxon>Xanthomonas</taxon>
    </lineage>
</organism>
<evidence type="ECO:0000313" key="2">
    <source>
        <dbReference type="EMBL" id="PPU80888.1"/>
    </source>
</evidence>
<reference evidence="2 3" key="1">
    <citation type="submission" date="2016-08" db="EMBL/GenBank/DDBJ databases">
        <authorList>
            <person name="Seilhamer J.J."/>
        </authorList>
    </citation>
    <scope>NUCLEOTIDE SEQUENCE [LARGE SCALE GENOMIC DNA]</scope>
    <source>
        <strain evidence="2 3">CFBP4641</strain>
    </source>
</reference>
<dbReference type="OrthoDB" id="5997654at2"/>
<feature type="signal peptide" evidence="1">
    <location>
        <begin position="1"/>
        <end position="23"/>
    </location>
</feature>
<dbReference type="RefSeq" id="WP_010343543.1">
    <property type="nucleotide sequence ID" value="NZ_CP132343.1"/>
</dbReference>